<dbReference type="EMBL" id="JACIEV010000009">
    <property type="protein sequence ID" value="MBB4155027.1"/>
    <property type="molecule type" value="Genomic_DNA"/>
</dbReference>
<comment type="caution">
    <text evidence="5">The sequence shown here is derived from an EMBL/GenBank/DDBJ whole genome shotgun (WGS) entry which is preliminary data.</text>
</comment>
<comment type="subcellular location">
    <subcellularLocation>
        <location evidence="1">Cell outer membrane</location>
    </subcellularLocation>
</comment>
<gene>
    <name evidence="5" type="ORF">GGQ80_002944</name>
</gene>
<keyword evidence="3" id="KW-0998">Cell outer membrane</keyword>
<dbReference type="Gene3D" id="2.170.130.10">
    <property type="entry name" value="TonB-dependent receptor, plug domain"/>
    <property type="match status" value="1"/>
</dbReference>
<reference evidence="5 6" key="1">
    <citation type="submission" date="2020-08" db="EMBL/GenBank/DDBJ databases">
        <title>Genomic Encyclopedia of Type Strains, Phase IV (KMG-IV): sequencing the most valuable type-strain genomes for metagenomic binning, comparative biology and taxonomic classification.</title>
        <authorList>
            <person name="Goeker M."/>
        </authorList>
    </citation>
    <scope>NUCLEOTIDE SEQUENCE [LARGE SCALE GENOMIC DNA]</scope>
    <source>
        <strain evidence="5 6">YC6723</strain>
    </source>
</reference>
<dbReference type="InterPro" id="IPR037066">
    <property type="entry name" value="Plug_dom_sf"/>
</dbReference>
<evidence type="ECO:0008006" key="7">
    <source>
        <dbReference type="Google" id="ProtNLM"/>
    </source>
</evidence>
<keyword evidence="2" id="KW-0472">Membrane</keyword>
<name>A0A840FH74_9SPHN</name>
<feature type="region of interest" description="Disordered" evidence="4">
    <location>
        <begin position="566"/>
        <end position="598"/>
    </location>
</feature>
<keyword evidence="6" id="KW-1185">Reference proteome</keyword>
<protein>
    <recommendedName>
        <fullName evidence="7">TonB-dependent receptor</fullName>
    </recommendedName>
</protein>
<dbReference type="Proteomes" id="UP000529795">
    <property type="component" value="Unassembled WGS sequence"/>
</dbReference>
<dbReference type="SUPFAM" id="SSF56935">
    <property type="entry name" value="Porins"/>
    <property type="match status" value="1"/>
</dbReference>
<dbReference type="InterPro" id="IPR036942">
    <property type="entry name" value="Beta-barrel_TonB_sf"/>
</dbReference>
<evidence type="ECO:0000256" key="4">
    <source>
        <dbReference type="SAM" id="MobiDB-lite"/>
    </source>
</evidence>
<evidence type="ECO:0000256" key="1">
    <source>
        <dbReference type="ARBA" id="ARBA00004442"/>
    </source>
</evidence>
<evidence type="ECO:0000313" key="6">
    <source>
        <dbReference type="Proteomes" id="UP000529795"/>
    </source>
</evidence>
<accession>A0A840FH74</accession>
<organism evidence="5 6">
    <name type="scientific">Sphingomonas jinjuensis</name>
    <dbReference type="NCBI Taxonomy" id="535907"/>
    <lineage>
        <taxon>Bacteria</taxon>
        <taxon>Pseudomonadati</taxon>
        <taxon>Pseudomonadota</taxon>
        <taxon>Alphaproteobacteria</taxon>
        <taxon>Sphingomonadales</taxon>
        <taxon>Sphingomonadaceae</taxon>
        <taxon>Sphingomonas</taxon>
    </lineage>
</organism>
<evidence type="ECO:0000256" key="2">
    <source>
        <dbReference type="ARBA" id="ARBA00023136"/>
    </source>
</evidence>
<dbReference type="PANTHER" id="PTHR47234:SF3">
    <property type="entry name" value="SECRETIN_TONB SHORT N-TERMINAL DOMAIN-CONTAINING PROTEIN"/>
    <property type="match status" value="1"/>
</dbReference>
<dbReference type="PANTHER" id="PTHR47234">
    <property type="match status" value="1"/>
</dbReference>
<dbReference type="Gene3D" id="2.40.170.20">
    <property type="entry name" value="TonB-dependent receptor, beta-barrel domain"/>
    <property type="match status" value="1"/>
</dbReference>
<proteinExistence type="predicted"/>
<evidence type="ECO:0000256" key="3">
    <source>
        <dbReference type="ARBA" id="ARBA00023237"/>
    </source>
</evidence>
<dbReference type="AlphaFoldDB" id="A0A840FH74"/>
<dbReference type="RefSeq" id="WP_183986137.1">
    <property type="nucleotide sequence ID" value="NZ_JACIEV010000009.1"/>
</dbReference>
<sequence>MKIAALLAAAAWAQDAPPQTSDTGADTEGEAVVVTAKRAYGSAIADIPPVLELDRNALDALGATKISELIQRLGSSTRSFTGEASGILLNGRRVASEQDVYGIPPEAIEKVEVLSERDAARFGFSPTMRVTNFITKKQFRALATQQLAGAATEGGGGTNYTEANSTRIDGNRRLTVTASYLRQNPVFETQRDIAPVIDAARGINLSPYRTLNPLSDKVSLDGTLAAPVSGKIDGSLNVTMEAERTRGLIGLATDPLPTGAPDILRQRTTRLSLHAGGTLQGYVGSWSWNATSSYDRLDRAALSRGDDATVPPIDRSRTTADTVAGKLVASGPVLTLPAGAARVTLSADYGRSNSNGVAFRGTDGFDFARTVRSAAVNATVPIISPDGPALAFAGRLSATGEIGVSDVSGSGQLLRSTYALTWVPRPIVDFNLSVNRTQTPPDIALLNAPVQTTPNVPFFDFVRGQSDLVTTVAGGNPGLDPERRRITTAGIGLNPIKNTSFRLALDYIDTDIRNLTAVPSGATLPIQRAFPDRFVRDASGALVSVDFSSVNIARERERKLRLSTNLFTKLGKSPPPPPAPTPGAKPDAAAPPPRPVKRPPVLFMNASATYRLADAITLRPGLAPLDLLDGATLDGTGGRARWEADGTIGLGYGPVNIGTYSRLQGPTRIRSELPGSDLRFSERTWIVLYSFVDVSKLVKAPWTQKMSLQFTVENLLNDRVDVRAADGRTPTRYQSAYLDPLGRSVRIGVRKLF</sequence>
<feature type="compositionally biased region" description="Pro residues" evidence="4">
    <location>
        <begin position="573"/>
        <end position="594"/>
    </location>
</feature>
<evidence type="ECO:0000313" key="5">
    <source>
        <dbReference type="EMBL" id="MBB4155027.1"/>
    </source>
</evidence>
<dbReference type="GO" id="GO:0009279">
    <property type="term" value="C:cell outer membrane"/>
    <property type="evidence" value="ECO:0007669"/>
    <property type="project" value="UniProtKB-SubCell"/>
</dbReference>